<dbReference type="Gene3D" id="3.20.20.450">
    <property type="entry name" value="EAL domain"/>
    <property type="match status" value="1"/>
</dbReference>
<protein>
    <submittedName>
        <fullName evidence="1">C-di-GMP-related signal transduction protein</fullName>
    </submittedName>
</protein>
<sequence>MYIARQPILKSDLEVYGYELLYRDSRDSTFFNDIESLQATASVIESLYESGIENIVGKKVAFINFDEKILACGLIDLIDKSKVVIEILESTVIDEQFLSRLTGLSNAGFKIALDDVVDDKHTAELANCAHIVKVDLSLVKLDEIRPLISRLLSSGKILLLRKLRQNQNSLWLRPWGFIFFKVIFLASLK</sequence>
<name>A0ABS2MNZ8_9FIRM</name>
<comment type="caution">
    <text evidence="1">The sequence shown here is derived from an EMBL/GenBank/DDBJ whole genome shotgun (WGS) entry which is preliminary data.</text>
</comment>
<gene>
    <name evidence="1" type="ORF">JOC49_000625</name>
</gene>
<dbReference type="SUPFAM" id="SSF141868">
    <property type="entry name" value="EAL domain-like"/>
    <property type="match status" value="1"/>
</dbReference>
<dbReference type="Proteomes" id="UP000767854">
    <property type="component" value="Unassembled WGS sequence"/>
</dbReference>
<dbReference type="EMBL" id="JAFBDT010000003">
    <property type="protein sequence ID" value="MBM7561108.1"/>
    <property type="molecule type" value="Genomic_DNA"/>
</dbReference>
<evidence type="ECO:0000313" key="2">
    <source>
        <dbReference type="Proteomes" id="UP000767854"/>
    </source>
</evidence>
<organism evidence="1 2">
    <name type="scientific">Fusibacter tunisiensis</name>
    <dbReference type="NCBI Taxonomy" id="1008308"/>
    <lineage>
        <taxon>Bacteria</taxon>
        <taxon>Bacillati</taxon>
        <taxon>Bacillota</taxon>
        <taxon>Clostridia</taxon>
        <taxon>Eubacteriales</taxon>
        <taxon>Eubacteriales Family XII. Incertae Sedis</taxon>
        <taxon>Fusibacter</taxon>
    </lineage>
</organism>
<dbReference type="InterPro" id="IPR035919">
    <property type="entry name" value="EAL_sf"/>
</dbReference>
<dbReference type="RefSeq" id="WP_204662184.1">
    <property type="nucleotide sequence ID" value="NZ_JAFBDT010000003.1"/>
</dbReference>
<keyword evidence="2" id="KW-1185">Reference proteome</keyword>
<proteinExistence type="predicted"/>
<reference evidence="1 2" key="1">
    <citation type="submission" date="2021-01" db="EMBL/GenBank/DDBJ databases">
        <title>Genomic Encyclopedia of Type Strains, Phase IV (KMG-IV): sequencing the most valuable type-strain genomes for metagenomic binning, comparative biology and taxonomic classification.</title>
        <authorList>
            <person name="Goeker M."/>
        </authorList>
    </citation>
    <scope>NUCLEOTIDE SEQUENCE [LARGE SCALE GENOMIC DNA]</scope>
    <source>
        <strain evidence="1 2">DSM 24436</strain>
    </source>
</reference>
<accession>A0ABS2MNZ8</accession>
<evidence type="ECO:0000313" key="1">
    <source>
        <dbReference type="EMBL" id="MBM7561108.1"/>
    </source>
</evidence>